<evidence type="ECO:0000313" key="2">
    <source>
        <dbReference type="Proteomes" id="UP000035036"/>
    </source>
</evidence>
<organism evidence="1 2">
    <name type="scientific">Geoalkalibacter subterraneus</name>
    <dbReference type="NCBI Taxonomy" id="483547"/>
    <lineage>
        <taxon>Bacteria</taxon>
        <taxon>Pseudomonadati</taxon>
        <taxon>Thermodesulfobacteriota</taxon>
        <taxon>Desulfuromonadia</taxon>
        <taxon>Desulfuromonadales</taxon>
        <taxon>Geoalkalibacteraceae</taxon>
        <taxon>Geoalkalibacter</taxon>
    </lineage>
</organism>
<dbReference type="KEGG" id="gsb:GSUB_17525"/>
<dbReference type="RefSeq" id="WP_040202938.1">
    <property type="nucleotide sequence ID" value="NZ_CP010312.1"/>
</dbReference>
<dbReference type="EMBL" id="CP010312">
    <property type="protein sequence ID" value="AJF08277.1"/>
    <property type="molecule type" value="Genomic_DNA"/>
</dbReference>
<proteinExistence type="predicted"/>
<protein>
    <submittedName>
        <fullName evidence="1">Uncharacterized protein</fullName>
    </submittedName>
</protein>
<dbReference type="AlphaFoldDB" id="A0A0B5FJD1"/>
<dbReference type="Proteomes" id="UP000035036">
    <property type="component" value="Plasmid pGSUB1"/>
</dbReference>
<keyword evidence="2" id="KW-1185">Reference proteome</keyword>
<sequence length="120" mass="13836">MGKNVEVRLSPQLWRWLDLLEESFDLLPAEILRIAEIDPLKTCTLLSRQSETKTRKIHVPAGLWGSLKEKAHNLRSPVSDLVEQMLRQMIMQVVSTNTLTLREDAKAMKKLREEVEAASW</sequence>
<gene>
    <name evidence="1" type="ORF">GSUB_17525</name>
</gene>
<dbReference type="HOGENOM" id="CLU_2046328_0_0_7"/>
<evidence type="ECO:0000313" key="1">
    <source>
        <dbReference type="EMBL" id="AJF08277.1"/>
    </source>
</evidence>
<geneLocation type="plasmid" evidence="1 2">
    <name>pGSUB1</name>
</geneLocation>
<name>A0A0B5FJD1_9BACT</name>
<keyword evidence="1" id="KW-0614">Plasmid</keyword>
<accession>A0A0B5FJD1</accession>
<reference evidence="1 2" key="1">
    <citation type="journal article" date="2015" name="Genome Announc.">
        <title>Genomes of Geoalkalibacter ferrihydriticus Z-0531T and Geoalkalibacter subterraneus Red1T, Two Haloalkaliphilic Metal-Reducing Deltaproteobacteria.</title>
        <authorList>
            <person name="Badalamenti J.P."/>
            <person name="Krajmalnik-Brown R."/>
            <person name="Torres C.I."/>
            <person name="Bond D.R."/>
        </authorList>
    </citation>
    <scope>NUCLEOTIDE SEQUENCE [LARGE SCALE GENOMIC DNA]</scope>
    <source>
        <strain evidence="1 2">Red1</strain>
        <plasmid evidence="2">Plasmid pGSUB1</plasmid>
    </source>
</reference>